<dbReference type="Proteomes" id="UP001189429">
    <property type="component" value="Unassembled WGS sequence"/>
</dbReference>
<evidence type="ECO:0000256" key="4">
    <source>
        <dbReference type="SAM" id="MobiDB-lite"/>
    </source>
</evidence>
<feature type="region of interest" description="Disordered" evidence="4">
    <location>
        <begin position="585"/>
        <end position="645"/>
    </location>
</feature>
<dbReference type="Pfam" id="PF03588">
    <property type="entry name" value="Leu_Phe_trans"/>
    <property type="match status" value="1"/>
</dbReference>
<keyword evidence="5" id="KW-0472">Membrane</keyword>
<feature type="region of interest" description="Disordered" evidence="4">
    <location>
        <begin position="254"/>
        <end position="278"/>
    </location>
</feature>
<dbReference type="Gene3D" id="3.40.630.70">
    <property type="entry name" value="Leucyl/phenylalanyl-tRNA-protein transferase, C-terminal domain"/>
    <property type="match status" value="1"/>
</dbReference>
<feature type="transmembrane region" description="Helical" evidence="5">
    <location>
        <begin position="12"/>
        <end position="33"/>
    </location>
</feature>
<dbReference type="EMBL" id="CAUYUJ010017464">
    <property type="protein sequence ID" value="CAK0875027.1"/>
    <property type="molecule type" value="Genomic_DNA"/>
</dbReference>
<sequence length="645" mass="69757">MARASEFGAVDVVSVSLACVAALIRAALITLDWKTPLAELRRTADQAAPDRSLADFGRPKPWAPHWRTPAIARTLERVASKQLLPVSKDLQRAMAAAVNEVTKDPDSRKGVQKRAYAGLHRHWPEQTSDINGIDFDALIATIRTSRTRISTSSLKIWMGGWTTSARMHESVVHRCLFGCTAKDEWAHYADYLPLWSTVYSTLGAAPPAPRFECIGLHAKRPDDLHPRTCKGLDRSGPVAVTCFARARLGQSASTLAAGKPAKSPGTAAAAADKGNRESVEVLAEPPRAEAAGREAPALREGAAGRVAGWLGLGGAGEAPSTAEVEVFREGCRAVAVETLGAAAAGAVRPLFRGAVLAFNTRTLPNPGVPDGVLRSLLLPRDTLGPWLLGLEGDYAYAASLDQSFVVRLLEHGLFVLPGDSQIFACPFPVKPYVFLLDEGAARGTRSTWRSCKMLRRYGKEFELSCNRDFQGHLALCGRYHEERGGTWISDELIEVLARIHEDPGNGIRMFCFELWDKRTRELAAASFGLSIGTFFHDFSTCCLVRDRRSAGSILAKAVGALLEDCGVALWYWGCKIGYMAECTGPRRSPGPSTTAGCAPRRRRRWRRSPTPRSRPAGPPCLAGLALGRGSPRDAPRAAAPLPDVL</sequence>
<feature type="compositionally biased region" description="Low complexity" evidence="4">
    <location>
        <begin position="256"/>
        <end position="271"/>
    </location>
</feature>
<accession>A0ABN9VNR6</accession>
<name>A0ABN9VNR6_9DINO</name>
<reference evidence="6" key="1">
    <citation type="submission" date="2023-10" db="EMBL/GenBank/DDBJ databases">
        <authorList>
            <person name="Chen Y."/>
            <person name="Shah S."/>
            <person name="Dougan E. K."/>
            <person name="Thang M."/>
            <person name="Chan C."/>
        </authorList>
    </citation>
    <scope>NUCLEOTIDE SEQUENCE [LARGE SCALE GENOMIC DNA]</scope>
</reference>
<evidence type="ECO:0000313" key="6">
    <source>
        <dbReference type="EMBL" id="CAK0875027.1"/>
    </source>
</evidence>
<gene>
    <name evidence="6" type="ORF">PCOR1329_LOCUS59774</name>
</gene>
<dbReference type="InterPro" id="IPR016181">
    <property type="entry name" value="Acyl_CoA_acyltransferase"/>
</dbReference>
<evidence type="ECO:0000256" key="3">
    <source>
        <dbReference type="ARBA" id="ARBA00023315"/>
    </source>
</evidence>
<feature type="compositionally biased region" description="Basic residues" evidence="4">
    <location>
        <begin position="599"/>
        <end position="609"/>
    </location>
</feature>
<organism evidence="6 7">
    <name type="scientific">Prorocentrum cordatum</name>
    <dbReference type="NCBI Taxonomy" id="2364126"/>
    <lineage>
        <taxon>Eukaryota</taxon>
        <taxon>Sar</taxon>
        <taxon>Alveolata</taxon>
        <taxon>Dinophyceae</taxon>
        <taxon>Prorocentrales</taxon>
        <taxon>Prorocentraceae</taxon>
        <taxon>Prorocentrum</taxon>
    </lineage>
</organism>
<dbReference type="PANTHER" id="PTHR30098:SF7">
    <property type="entry name" value="LEUCYL_PHENYLALANYL-TRNA PROTEIN TRANSFERASE"/>
    <property type="match status" value="1"/>
</dbReference>
<dbReference type="InterPro" id="IPR004616">
    <property type="entry name" value="Leu/Phe-tRNA_Trfase"/>
</dbReference>
<dbReference type="PANTHER" id="PTHR30098">
    <property type="entry name" value="LEUCYL/PHENYLALANYL-TRNA--PROTEIN TRANSFERASE"/>
    <property type="match status" value="1"/>
</dbReference>
<dbReference type="InterPro" id="IPR042203">
    <property type="entry name" value="Leu/Phe-tRNA_Trfase_C"/>
</dbReference>
<dbReference type="SUPFAM" id="SSF55729">
    <property type="entry name" value="Acyl-CoA N-acyltransferases (Nat)"/>
    <property type="match status" value="1"/>
</dbReference>
<protein>
    <submittedName>
        <fullName evidence="6">Uncharacterized protein</fullName>
    </submittedName>
</protein>
<keyword evidence="5" id="KW-1133">Transmembrane helix</keyword>
<keyword evidence="5" id="KW-0812">Transmembrane</keyword>
<evidence type="ECO:0000256" key="5">
    <source>
        <dbReference type="SAM" id="Phobius"/>
    </source>
</evidence>
<keyword evidence="7" id="KW-1185">Reference proteome</keyword>
<feature type="non-terminal residue" evidence="6">
    <location>
        <position position="645"/>
    </location>
</feature>
<evidence type="ECO:0000256" key="2">
    <source>
        <dbReference type="ARBA" id="ARBA00022679"/>
    </source>
</evidence>
<keyword evidence="2" id="KW-0808">Transferase</keyword>
<evidence type="ECO:0000313" key="7">
    <source>
        <dbReference type="Proteomes" id="UP001189429"/>
    </source>
</evidence>
<feature type="compositionally biased region" description="Low complexity" evidence="4">
    <location>
        <begin position="636"/>
        <end position="645"/>
    </location>
</feature>
<keyword evidence="3" id="KW-0012">Acyltransferase</keyword>
<proteinExistence type="predicted"/>
<evidence type="ECO:0000256" key="1">
    <source>
        <dbReference type="ARBA" id="ARBA00022490"/>
    </source>
</evidence>
<keyword evidence="1" id="KW-0963">Cytoplasm</keyword>
<comment type="caution">
    <text evidence="6">The sequence shown here is derived from an EMBL/GenBank/DDBJ whole genome shotgun (WGS) entry which is preliminary data.</text>
</comment>